<protein>
    <recommendedName>
        <fullName evidence="3">Arsenate reductase</fullName>
    </recommendedName>
</protein>
<dbReference type="AlphaFoldDB" id="A0A1W2FTG7"/>
<keyword evidence="2" id="KW-1185">Reference proteome</keyword>
<dbReference type="Proteomes" id="UP000192674">
    <property type="component" value="Unassembled WGS sequence"/>
</dbReference>
<proteinExistence type="predicted"/>
<evidence type="ECO:0000313" key="1">
    <source>
        <dbReference type="EMBL" id="SMD25259.1"/>
    </source>
</evidence>
<name>A0A1W2FTG7_KIBAR</name>
<evidence type="ECO:0000313" key="2">
    <source>
        <dbReference type="Proteomes" id="UP000192674"/>
    </source>
</evidence>
<sequence length="131" mass="13603">MTCGCGCTTEGGLGGSAAMTGWVLTEACTLPTAGQAVRIAEFDGLFTTSLLDMSREESGWLRLRLGGGADVESRARDLTAREAECCAFFDFAVGRDGGQVIVDVRVPADKELVLDGLAAQAEAVLTARGGR</sequence>
<gene>
    <name evidence="1" type="ORF">SAMN05661093_08997</name>
</gene>
<accession>A0A1W2FTG7</accession>
<reference evidence="1 2" key="1">
    <citation type="submission" date="2017-04" db="EMBL/GenBank/DDBJ databases">
        <authorList>
            <person name="Afonso C.L."/>
            <person name="Miller P.J."/>
            <person name="Scott M.A."/>
            <person name="Spackman E."/>
            <person name="Goraichik I."/>
            <person name="Dimitrov K.M."/>
            <person name="Suarez D.L."/>
            <person name="Swayne D.E."/>
        </authorList>
    </citation>
    <scope>NUCLEOTIDE SEQUENCE [LARGE SCALE GENOMIC DNA]</scope>
    <source>
        <strain evidence="1 2">DSM 43828</strain>
    </source>
</reference>
<evidence type="ECO:0008006" key="3">
    <source>
        <dbReference type="Google" id="ProtNLM"/>
    </source>
</evidence>
<organism evidence="1 2">
    <name type="scientific">Kibdelosporangium aridum</name>
    <dbReference type="NCBI Taxonomy" id="2030"/>
    <lineage>
        <taxon>Bacteria</taxon>
        <taxon>Bacillati</taxon>
        <taxon>Actinomycetota</taxon>
        <taxon>Actinomycetes</taxon>
        <taxon>Pseudonocardiales</taxon>
        <taxon>Pseudonocardiaceae</taxon>
        <taxon>Kibdelosporangium</taxon>
    </lineage>
</organism>
<dbReference type="EMBL" id="FWXV01000011">
    <property type="protein sequence ID" value="SMD25259.1"/>
    <property type="molecule type" value="Genomic_DNA"/>
</dbReference>